<organism evidence="1 3">
    <name type="scientific">Salmonella enterica</name>
    <name type="common">Salmonella choleraesuis</name>
    <dbReference type="NCBI Taxonomy" id="28901"/>
    <lineage>
        <taxon>Bacteria</taxon>
        <taxon>Pseudomonadati</taxon>
        <taxon>Pseudomonadota</taxon>
        <taxon>Gammaproteobacteria</taxon>
        <taxon>Enterobacterales</taxon>
        <taxon>Enterobacteriaceae</taxon>
        <taxon>Salmonella</taxon>
    </lineage>
</organism>
<dbReference type="EMBL" id="UGWQ01000001">
    <property type="protein sequence ID" value="SUF67806.1"/>
    <property type="molecule type" value="Genomic_DNA"/>
</dbReference>
<dbReference type="RefSeq" id="WP_430726770.1">
    <property type="nucleotide sequence ID" value="NZ_JBNQQW010000033.1"/>
</dbReference>
<dbReference type="Proteomes" id="UP000254332">
    <property type="component" value="Unassembled WGS sequence"/>
</dbReference>
<protein>
    <submittedName>
        <fullName evidence="1">Uncharacterized protein</fullName>
    </submittedName>
</protein>
<evidence type="ECO:0000313" key="3">
    <source>
        <dbReference type="Proteomes" id="UP000254332"/>
    </source>
</evidence>
<name>A0A379QX91_SALER</name>
<evidence type="ECO:0000313" key="2">
    <source>
        <dbReference type="EMBL" id="SUG27495.1"/>
    </source>
</evidence>
<sequence length="49" mass="5657">MIEIDEFDLATIRDFIGQNWTDFVAFNEDRSDDGITEAERLYKAIGGEE</sequence>
<gene>
    <name evidence="1" type="ORF">NCTC10718_00466</name>
    <name evidence="2" type="ORF">NCTC10718_04818</name>
</gene>
<dbReference type="EMBL" id="UGWQ01000002">
    <property type="protein sequence ID" value="SUG27495.1"/>
    <property type="molecule type" value="Genomic_DNA"/>
</dbReference>
<proteinExistence type="predicted"/>
<evidence type="ECO:0000313" key="1">
    <source>
        <dbReference type="EMBL" id="SUF67806.1"/>
    </source>
</evidence>
<reference evidence="1 3" key="1">
    <citation type="submission" date="2018-06" db="EMBL/GenBank/DDBJ databases">
        <authorList>
            <consortium name="Pathogen Informatics"/>
            <person name="Doyle S."/>
        </authorList>
    </citation>
    <scope>NUCLEOTIDE SEQUENCE [LARGE SCALE GENOMIC DNA]</scope>
    <source>
        <strain evidence="1 3">NCTC10718</strain>
    </source>
</reference>
<dbReference type="AlphaFoldDB" id="A0A379QX91"/>
<accession>A0A379QX91</accession>